<dbReference type="PANTHER" id="PTHR42987">
    <property type="entry name" value="PEPTIDASE S49"/>
    <property type="match status" value="1"/>
</dbReference>
<keyword evidence="6" id="KW-0812">Transmembrane</keyword>
<keyword evidence="4" id="KW-0720">Serine protease</keyword>
<dbReference type="STRING" id="1610491.AAV94_05300"/>
<dbReference type="GO" id="GO:0008236">
    <property type="term" value="F:serine-type peptidase activity"/>
    <property type="evidence" value="ECO:0007669"/>
    <property type="project" value="UniProtKB-KW"/>
</dbReference>
<dbReference type="Proteomes" id="UP000050580">
    <property type="component" value="Unassembled WGS sequence"/>
</dbReference>
<proteinExistence type="inferred from homology"/>
<dbReference type="Gene3D" id="6.20.330.10">
    <property type="match status" value="1"/>
</dbReference>
<dbReference type="Pfam" id="PF01343">
    <property type="entry name" value="Peptidase_S49"/>
    <property type="match status" value="1"/>
</dbReference>
<dbReference type="InterPro" id="IPR047272">
    <property type="entry name" value="S49_SppA_C"/>
</dbReference>
<name>A0A0U1Q197_9BURK</name>
<dbReference type="InterPro" id="IPR002142">
    <property type="entry name" value="Peptidase_S49"/>
</dbReference>
<dbReference type="CDD" id="cd07023">
    <property type="entry name" value="S49_Sppa_N_C"/>
    <property type="match status" value="1"/>
</dbReference>
<feature type="compositionally biased region" description="Basic and acidic residues" evidence="5">
    <location>
        <begin position="13"/>
        <end position="22"/>
    </location>
</feature>
<dbReference type="EMBL" id="LBNQ01000019">
    <property type="protein sequence ID" value="KKW68544.1"/>
    <property type="molecule type" value="Genomic_DNA"/>
</dbReference>
<dbReference type="AlphaFoldDB" id="A0A0U1Q197"/>
<comment type="caution">
    <text evidence="8">The sequence shown here is derived from an EMBL/GenBank/DDBJ whole genome shotgun (WGS) entry which is preliminary data.</text>
</comment>
<comment type="similarity">
    <text evidence="1">Belongs to the peptidase S49 family.</text>
</comment>
<gene>
    <name evidence="8" type="ORF">AAV94_05300</name>
</gene>
<evidence type="ECO:0000313" key="9">
    <source>
        <dbReference type="Proteomes" id="UP000050580"/>
    </source>
</evidence>
<keyword evidence="6" id="KW-1133">Transmembrane helix</keyword>
<organism evidence="8 9">
    <name type="scientific">Lampropedia cohaerens</name>
    <dbReference type="NCBI Taxonomy" id="1610491"/>
    <lineage>
        <taxon>Bacteria</taxon>
        <taxon>Pseudomonadati</taxon>
        <taxon>Pseudomonadota</taxon>
        <taxon>Betaproteobacteria</taxon>
        <taxon>Burkholderiales</taxon>
        <taxon>Comamonadaceae</taxon>
        <taxon>Lampropedia</taxon>
    </lineage>
</organism>
<protein>
    <submittedName>
        <fullName evidence="8">Peptidase S49</fullName>
    </submittedName>
</protein>
<keyword evidence="9" id="KW-1185">Reference proteome</keyword>
<accession>A0A0U1Q197</accession>
<evidence type="ECO:0000256" key="1">
    <source>
        <dbReference type="ARBA" id="ARBA00008683"/>
    </source>
</evidence>
<dbReference type="InterPro" id="IPR029045">
    <property type="entry name" value="ClpP/crotonase-like_dom_sf"/>
</dbReference>
<dbReference type="PATRIC" id="fig|1610491.3.peg.1128"/>
<evidence type="ECO:0000313" key="8">
    <source>
        <dbReference type="EMBL" id="KKW68544.1"/>
    </source>
</evidence>
<evidence type="ECO:0000256" key="4">
    <source>
        <dbReference type="ARBA" id="ARBA00022825"/>
    </source>
</evidence>
<keyword evidence="3" id="KW-0378">Hydrolase</keyword>
<reference evidence="8 9" key="1">
    <citation type="submission" date="2015-05" db="EMBL/GenBank/DDBJ databases">
        <title>Draft genome sequence of Lampropedia sp. CT6, isolated from the microbial mat of a hot water spring, located at Manikaran, India.</title>
        <authorList>
            <person name="Tripathi C."/>
            <person name="Rani P."/>
            <person name="Mahato N.K."/>
            <person name="Lal R."/>
        </authorList>
    </citation>
    <scope>NUCLEOTIDE SEQUENCE [LARGE SCALE GENOMIC DNA]</scope>
    <source>
        <strain evidence="8 9">CT6</strain>
    </source>
</reference>
<dbReference type="Gene3D" id="3.90.226.10">
    <property type="entry name" value="2-enoyl-CoA Hydratase, Chain A, domain 1"/>
    <property type="match status" value="1"/>
</dbReference>
<dbReference type="SUPFAM" id="SSF52096">
    <property type="entry name" value="ClpP/crotonase"/>
    <property type="match status" value="1"/>
</dbReference>
<evidence type="ECO:0000256" key="2">
    <source>
        <dbReference type="ARBA" id="ARBA00022670"/>
    </source>
</evidence>
<evidence type="ECO:0000259" key="7">
    <source>
        <dbReference type="Pfam" id="PF01343"/>
    </source>
</evidence>
<keyword evidence="2" id="KW-0645">Protease</keyword>
<evidence type="ECO:0000256" key="5">
    <source>
        <dbReference type="SAM" id="MobiDB-lite"/>
    </source>
</evidence>
<evidence type="ECO:0000256" key="3">
    <source>
        <dbReference type="ARBA" id="ARBA00022801"/>
    </source>
</evidence>
<sequence>MWAARPGEPEASDEVRASERKAAAKARKGKEAGEWERATLEKLAFASLREQRRARRWRIFFTLLVFGYIGFLTWTVLSSAAVSTPTSGPHTAVVRVHGTIAQDSEASVRYLMRSLKEAFESSQSTAVVLDINSPGGSPVQAGILHDEILRLKAKHNKPVHAVIGDVGASAAYYIAVAADQIHVDKASLVGSIGVLLNGFGFTGTMDKLGVERRLITAGEHKGFMDPFSPLDPSDVAHAQRMLRQIHDQFVAVVREGRGDRLKETPDMFSGLVWSGEEAVALGLADDLGSVQSVARDVVGQETVVDYTRRRGLAEQLSNRLGSALGLGVGQGLLRQAYEDGMAWR</sequence>
<dbReference type="GO" id="GO:0006508">
    <property type="term" value="P:proteolysis"/>
    <property type="evidence" value="ECO:0007669"/>
    <property type="project" value="UniProtKB-KW"/>
</dbReference>
<evidence type="ECO:0000256" key="6">
    <source>
        <dbReference type="SAM" id="Phobius"/>
    </source>
</evidence>
<keyword evidence="6" id="KW-0472">Membrane</keyword>
<feature type="transmembrane region" description="Helical" evidence="6">
    <location>
        <begin position="59"/>
        <end position="77"/>
    </location>
</feature>
<feature type="domain" description="Peptidase S49" evidence="7">
    <location>
        <begin position="154"/>
        <end position="295"/>
    </location>
</feature>
<feature type="region of interest" description="Disordered" evidence="5">
    <location>
        <begin position="1"/>
        <end position="31"/>
    </location>
</feature>
<dbReference type="PANTHER" id="PTHR42987:SF8">
    <property type="entry name" value="PROTEINASE"/>
    <property type="match status" value="1"/>
</dbReference>